<comment type="subcellular location">
    <subcellularLocation>
        <location evidence="9">Cytoplasm</location>
    </subcellularLocation>
</comment>
<dbReference type="InterPro" id="IPR013747">
    <property type="entry name" value="ACP_syn_III_C"/>
</dbReference>
<keyword evidence="6 9" id="KW-0275">Fatty acid biosynthesis</keyword>
<feature type="active site" evidence="9">
    <location>
        <position position="254"/>
    </location>
</feature>
<dbReference type="NCBIfam" id="TIGR00747">
    <property type="entry name" value="fabH"/>
    <property type="match status" value="1"/>
</dbReference>
<evidence type="ECO:0000256" key="2">
    <source>
        <dbReference type="ARBA" id="ARBA00022516"/>
    </source>
</evidence>
<feature type="domain" description="Beta-ketoacyl-[acyl-carrier-protein] synthase III C-terminal" evidence="10">
    <location>
        <begin position="240"/>
        <end position="327"/>
    </location>
</feature>
<keyword evidence="7 9" id="KW-0511">Multifunctional enzyme</keyword>
<feature type="domain" description="Beta-ketoacyl-[acyl-carrier-protein] synthase III N-terminal" evidence="11">
    <location>
        <begin position="108"/>
        <end position="185"/>
    </location>
</feature>
<gene>
    <name evidence="9" type="primary">fabH</name>
    <name evidence="12" type="ORF">FC26_GL001287</name>
</gene>
<protein>
    <recommendedName>
        <fullName evidence="9">Beta-ketoacyl-[acyl-carrier-protein] synthase III</fullName>
        <shortName evidence="9">Beta-ketoacyl-ACP synthase III</shortName>
        <shortName evidence="9">KAS III</shortName>
        <ecNumber evidence="9">2.3.1.180</ecNumber>
    </recommendedName>
    <alternativeName>
        <fullName evidence="9">3-oxoacyl-[acyl-carrier-protein] synthase 3</fullName>
    </alternativeName>
    <alternativeName>
        <fullName evidence="9">3-oxoacyl-[acyl-carrier-protein] synthase III</fullName>
    </alternativeName>
</protein>
<dbReference type="PANTHER" id="PTHR43091:SF1">
    <property type="entry name" value="BETA-KETOACYL-[ACYL-CARRIER-PROTEIN] SYNTHASE III, CHLOROPLASTIC"/>
    <property type="match status" value="1"/>
</dbReference>
<sequence length="327" mass="35012">MKFENFTIEATASAVPKRVVTNDQLAQIMETSDEWIVQRTGIHQRHISTDETTTQLCTQVAQTLLAKANLTADDLDYIVVATMSPDTLTPSVSAGVQGNLGAQHAAAFDLNAACSGFVYGLSVVRQLLIGDRQKHALLIGGEVLSRLIDWQDRSTAVLFGDGAAGVLLSSAPAAEGAWISEDLRTFGDLGDHLTAGQLPSHDPFTGQTSASQPYFQMNGRQIYSFAVKQIPQSIERAVTQSHLIVNDINHFVLHQANQRIIQAVANKMAVESALFPVNIGEMGNTAAASEPLLLDQLVTDGTIQRGDLLALTGFGGGLTVGTVLLRY</sequence>
<keyword evidence="13" id="KW-1185">Reference proteome</keyword>
<dbReference type="GO" id="GO:0005737">
    <property type="term" value="C:cytoplasm"/>
    <property type="evidence" value="ECO:0007669"/>
    <property type="project" value="UniProtKB-SubCell"/>
</dbReference>
<dbReference type="SUPFAM" id="SSF53901">
    <property type="entry name" value="Thiolase-like"/>
    <property type="match status" value="1"/>
</dbReference>
<keyword evidence="3 9" id="KW-0808">Transferase</keyword>
<evidence type="ECO:0000256" key="7">
    <source>
        <dbReference type="ARBA" id="ARBA00023268"/>
    </source>
</evidence>
<dbReference type="EC" id="2.3.1.180" evidence="9"/>
<dbReference type="CDD" id="cd00830">
    <property type="entry name" value="KAS_III"/>
    <property type="match status" value="1"/>
</dbReference>
<dbReference type="EMBL" id="AYYY01000020">
    <property type="protein sequence ID" value="KRM61845.1"/>
    <property type="molecule type" value="Genomic_DNA"/>
</dbReference>
<comment type="pathway">
    <text evidence="9">Lipid metabolism; fatty acid biosynthesis.</text>
</comment>
<comment type="similarity">
    <text evidence="1 9">Belongs to the thiolase-like superfamily. FabH family.</text>
</comment>
<dbReference type="Pfam" id="PF08541">
    <property type="entry name" value="ACP_syn_III_C"/>
    <property type="match status" value="1"/>
</dbReference>
<evidence type="ECO:0000256" key="6">
    <source>
        <dbReference type="ARBA" id="ARBA00023160"/>
    </source>
</evidence>
<dbReference type="HAMAP" id="MF_01815">
    <property type="entry name" value="FabH"/>
    <property type="match status" value="1"/>
</dbReference>
<accession>A0A0R2A5H5</accession>
<evidence type="ECO:0000313" key="13">
    <source>
        <dbReference type="Proteomes" id="UP000051733"/>
    </source>
</evidence>
<organism evidence="12 13">
    <name type="scientific">Paucilactobacillus vaccinostercus DSM 20634</name>
    <dbReference type="NCBI Taxonomy" id="1423813"/>
    <lineage>
        <taxon>Bacteria</taxon>
        <taxon>Bacillati</taxon>
        <taxon>Bacillota</taxon>
        <taxon>Bacilli</taxon>
        <taxon>Lactobacillales</taxon>
        <taxon>Lactobacillaceae</taxon>
        <taxon>Paucilactobacillus</taxon>
    </lineage>
</organism>
<keyword evidence="5 9" id="KW-0443">Lipid metabolism</keyword>
<dbReference type="NCBIfam" id="NF006829">
    <property type="entry name" value="PRK09352.1"/>
    <property type="match status" value="1"/>
</dbReference>
<evidence type="ECO:0000256" key="4">
    <source>
        <dbReference type="ARBA" id="ARBA00022832"/>
    </source>
</evidence>
<dbReference type="AlphaFoldDB" id="A0A0R2A5H5"/>
<dbReference type="GO" id="GO:0033818">
    <property type="term" value="F:beta-ketoacyl-acyl-carrier-protein synthase III activity"/>
    <property type="evidence" value="ECO:0007669"/>
    <property type="project" value="UniProtKB-UniRule"/>
</dbReference>
<feature type="active site" evidence="9">
    <location>
        <position position="114"/>
    </location>
</feature>
<feature type="region of interest" description="ACP-binding" evidence="9">
    <location>
        <begin position="255"/>
        <end position="259"/>
    </location>
</feature>
<comment type="domain">
    <text evidence="9">The last Arg residue of the ACP-binding site is essential for the weak association between ACP/AcpP and FabH.</text>
</comment>
<dbReference type="UniPathway" id="UPA00094"/>
<dbReference type="Pfam" id="PF08545">
    <property type="entry name" value="ACP_syn_III"/>
    <property type="match status" value="1"/>
</dbReference>
<name>A0A0R2A5H5_9LACO</name>
<dbReference type="GO" id="GO:0006633">
    <property type="term" value="P:fatty acid biosynthetic process"/>
    <property type="evidence" value="ECO:0007669"/>
    <property type="project" value="UniProtKB-UniRule"/>
</dbReference>
<dbReference type="GO" id="GO:0004315">
    <property type="term" value="F:3-oxoacyl-[acyl-carrier-protein] synthase activity"/>
    <property type="evidence" value="ECO:0007669"/>
    <property type="project" value="InterPro"/>
</dbReference>
<evidence type="ECO:0000256" key="8">
    <source>
        <dbReference type="ARBA" id="ARBA00023315"/>
    </source>
</evidence>
<keyword evidence="9" id="KW-0963">Cytoplasm</keyword>
<dbReference type="Proteomes" id="UP000051733">
    <property type="component" value="Unassembled WGS sequence"/>
</dbReference>
<keyword evidence="8 9" id="KW-0012">Acyltransferase</keyword>
<evidence type="ECO:0000313" key="12">
    <source>
        <dbReference type="EMBL" id="KRM61845.1"/>
    </source>
</evidence>
<evidence type="ECO:0000256" key="1">
    <source>
        <dbReference type="ARBA" id="ARBA00008642"/>
    </source>
</evidence>
<comment type="caution">
    <text evidence="12">The sequence shown here is derived from an EMBL/GenBank/DDBJ whole genome shotgun (WGS) entry which is preliminary data.</text>
</comment>
<dbReference type="InterPro" id="IPR013751">
    <property type="entry name" value="ACP_syn_III_N"/>
</dbReference>
<feature type="active site" evidence="9">
    <location>
        <position position="284"/>
    </location>
</feature>
<dbReference type="Gene3D" id="3.40.47.10">
    <property type="match status" value="1"/>
</dbReference>
<dbReference type="OrthoDB" id="9815506at2"/>
<reference evidence="12 13" key="1">
    <citation type="journal article" date="2015" name="Genome Announc.">
        <title>Expanding the biotechnology potential of lactobacilli through comparative genomics of 213 strains and associated genera.</title>
        <authorList>
            <person name="Sun Z."/>
            <person name="Harris H.M."/>
            <person name="McCann A."/>
            <person name="Guo C."/>
            <person name="Argimon S."/>
            <person name="Zhang W."/>
            <person name="Yang X."/>
            <person name="Jeffery I.B."/>
            <person name="Cooney J.C."/>
            <person name="Kagawa T.F."/>
            <person name="Liu W."/>
            <person name="Song Y."/>
            <person name="Salvetti E."/>
            <person name="Wrobel A."/>
            <person name="Rasinkangas P."/>
            <person name="Parkhill J."/>
            <person name="Rea M.C."/>
            <person name="O'Sullivan O."/>
            <person name="Ritari J."/>
            <person name="Douillard F.P."/>
            <person name="Paul Ross R."/>
            <person name="Yang R."/>
            <person name="Briner A.E."/>
            <person name="Felis G.E."/>
            <person name="de Vos W.M."/>
            <person name="Barrangou R."/>
            <person name="Klaenhammer T.R."/>
            <person name="Caufield P.W."/>
            <person name="Cui Y."/>
            <person name="Zhang H."/>
            <person name="O'Toole P.W."/>
        </authorList>
    </citation>
    <scope>NUCLEOTIDE SEQUENCE [LARGE SCALE GENOMIC DNA]</scope>
    <source>
        <strain evidence="12 13">DSM 20634</strain>
    </source>
</reference>
<evidence type="ECO:0000259" key="10">
    <source>
        <dbReference type="Pfam" id="PF08541"/>
    </source>
</evidence>
<dbReference type="RefSeq" id="WP_057778239.1">
    <property type="nucleotide sequence ID" value="NZ_AYYY01000020.1"/>
</dbReference>
<comment type="function">
    <text evidence="9">Catalyzes the condensation reaction of fatty acid synthesis by the addition to an acyl acceptor of two carbons from malonyl-ACP. Catalyzes the first condensation reaction which initiates fatty acid synthesis and may therefore play a role in governing the total rate of fatty acid production. Possesses both acetoacetyl-ACP synthase and acetyl transacylase activities. Its substrate specificity determines the biosynthesis of branched-chain and/or straight-chain of fatty acids.</text>
</comment>
<evidence type="ECO:0000256" key="3">
    <source>
        <dbReference type="ARBA" id="ARBA00022679"/>
    </source>
</evidence>
<evidence type="ECO:0000256" key="9">
    <source>
        <dbReference type="HAMAP-Rule" id="MF_01815"/>
    </source>
</evidence>
<comment type="subunit">
    <text evidence="9">Homodimer.</text>
</comment>
<comment type="catalytic activity">
    <reaction evidence="9">
        <text>malonyl-[ACP] + acetyl-CoA + H(+) = 3-oxobutanoyl-[ACP] + CO2 + CoA</text>
        <dbReference type="Rhea" id="RHEA:12080"/>
        <dbReference type="Rhea" id="RHEA-COMP:9623"/>
        <dbReference type="Rhea" id="RHEA-COMP:9625"/>
        <dbReference type="ChEBI" id="CHEBI:15378"/>
        <dbReference type="ChEBI" id="CHEBI:16526"/>
        <dbReference type="ChEBI" id="CHEBI:57287"/>
        <dbReference type="ChEBI" id="CHEBI:57288"/>
        <dbReference type="ChEBI" id="CHEBI:78449"/>
        <dbReference type="ChEBI" id="CHEBI:78450"/>
        <dbReference type="EC" id="2.3.1.180"/>
    </reaction>
</comment>
<dbReference type="STRING" id="1423813.FC26_GL001287"/>
<dbReference type="PATRIC" id="fig|1423813.3.peg.1312"/>
<dbReference type="InterPro" id="IPR004655">
    <property type="entry name" value="FabH"/>
</dbReference>
<dbReference type="InterPro" id="IPR016039">
    <property type="entry name" value="Thiolase-like"/>
</dbReference>
<keyword evidence="4 9" id="KW-0276">Fatty acid metabolism</keyword>
<proteinExistence type="inferred from homology"/>
<evidence type="ECO:0000256" key="5">
    <source>
        <dbReference type="ARBA" id="ARBA00023098"/>
    </source>
</evidence>
<dbReference type="PANTHER" id="PTHR43091">
    <property type="entry name" value="3-OXOACYL-[ACYL-CARRIER-PROTEIN] SYNTHASE"/>
    <property type="match status" value="1"/>
</dbReference>
<keyword evidence="2 9" id="KW-0444">Lipid biosynthesis</keyword>
<evidence type="ECO:0000259" key="11">
    <source>
        <dbReference type="Pfam" id="PF08545"/>
    </source>
</evidence>